<feature type="region of interest" description="Disordered" evidence="1">
    <location>
        <begin position="224"/>
        <end position="434"/>
    </location>
</feature>
<feature type="compositionally biased region" description="Basic and acidic residues" evidence="1">
    <location>
        <begin position="78"/>
        <end position="117"/>
    </location>
</feature>
<dbReference type="EMBL" id="CAEZXR010000336">
    <property type="protein sequence ID" value="CAB4726599.1"/>
    <property type="molecule type" value="Genomic_DNA"/>
</dbReference>
<feature type="compositionally biased region" description="Basic and acidic residues" evidence="1">
    <location>
        <begin position="306"/>
        <end position="354"/>
    </location>
</feature>
<sequence length="638" mass="68789">MGAVPLLADPGEQEDLVVHREPEEDGEHQDRVGRVEVALRREAEQVGSVAVAEDPRDHAERRGEGEQVHRDRLHRQHERTEGQEQQHQHHRDDDQPHPGQVRSDRGDQVDGVGRETTDQGAALSRIDLPEVSHDLLGALGLAVAVPDRAQQRRVVRGCDLLDGDHTVDALHGGDVRRQIGLARTLDQQVGRGLLGTELGVELDGRHVGGCVLGQDAVVDAAPAHAEEGAGQGEQADDGHGDDRDRAPHHGACQTTPALAVGQGRPTPPGQPTGVDAASEQSQHGGQQGERGEHGDDHRGDPAVTHRAQEGLREDQQAGHRGGDGETGEEHGPSRGRHGGADRGGRGVRVVERQRGQLLAEAADHEERVVDRETDAEQRDDVDREDRDLGKRRHDPHDREGAQHRDQPHEGRHEGGDDAAEDQQREQHDDRHRDQLGTLEVLAGVVVDVAVDGEGAGDVGLETVGVQQRLDLVVGREVVVLRLPGQRDQHLGSVAVATDQTRVGPVGVVGHDGRGGALGQPGQGRLDGVAEGRVAGTKRVVGVDRDDIDREVAEGVALGLQLVTGLRARVVEAALRERVEDARTEGARPQGQHHARQQDGQCPPRHEGSPTLDHLLLPPYGSMRCGRVTHHQESERCKP</sequence>
<feature type="compositionally biased region" description="Basic and acidic residues" evidence="1">
    <location>
        <begin position="16"/>
        <end position="44"/>
    </location>
</feature>
<feature type="compositionally biased region" description="Basic and acidic residues" evidence="1">
    <location>
        <begin position="361"/>
        <end position="434"/>
    </location>
</feature>
<evidence type="ECO:0000256" key="1">
    <source>
        <dbReference type="SAM" id="MobiDB-lite"/>
    </source>
</evidence>
<evidence type="ECO:0000313" key="2">
    <source>
        <dbReference type="EMBL" id="CAB4726599.1"/>
    </source>
</evidence>
<protein>
    <submittedName>
        <fullName evidence="2">Unannotated protein</fullName>
    </submittedName>
</protein>
<feature type="compositionally biased region" description="Basic and acidic residues" evidence="1">
    <location>
        <begin position="236"/>
        <end position="247"/>
    </location>
</feature>
<feature type="compositionally biased region" description="Basic and acidic residues" evidence="1">
    <location>
        <begin position="53"/>
        <end position="70"/>
    </location>
</feature>
<feature type="compositionally biased region" description="Basic and acidic residues" evidence="1">
    <location>
        <begin position="289"/>
        <end position="300"/>
    </location>
</feature>
<feature type="region of interest" description="Disordered" evidence="1">
    <location>
        <begin position="580"/>
        <end position="617"/>
    </location>
</feature>
<organism evidence="2">
    <name type="scientific">freshwater metagenome</name>
    <dbReference type="NCBI Taxonomy" id="449393"/>
    <lineage>
        <taxon>unclassified sequences</taxon>
        <taxon>metagenomes</taxon>
        <taxon>ecological metagenomes</taxon>
    </lineage>
</organism>
<dbReference type="AlphaFoldDB" id="A0A6J6RW63"/>
<accession>A0A6J6RW63</accession>
<name>A0A6J6RW63_9ZZZZ</name>
<reference evidence="2" key="1">
    <citation type="submission" date="2020-05" db="EMBL/GenBank/DDBJ databases">
        <authorList>
            <person name="Chiriac C."/>
            <person name="Salcher M."/>
            <person name="Ghai R."/>
            <person name="Kavagutti S V."/>
        </authorList>
    </citation>
    <scope>NUCLEOTIDE SEQUENCE</scope>
</reference>
<feature type="region of interest" description="Disordered" evidence="1">
    <location>
        <begin position="1"/>
        <end position="125"/>
    </location>
</feature>
<gene>
    <name evidence="2" type="ORF">UFOPK2579_02330</name>
</gene>
<proteinExistence type="predicted"/>